<sequence>MKRVLEPEVMDSWSEAVEYDSMDFSEVNRAFAEEAIAVLPRSEGMVLDAGTGTARIPILIAKQKPGWQIIGIDLSENMLKIGERNIRAAGISSQVELALVDAKKLPYIDGQFDLVISNSIVHHLGDPLPFFCEVKRVLKPGGGIFLRDLQRPKSEADRDRLVEEYAGDCNQHQKQLFRDSLQAAFTLEEVQEMLNQAGNGDIKVYTSSDRHWTAEKIAIG</sequence>
<organism evidence="2 3">
    <name type="scientific">Limnospira platensis NIES-46</name>
    <dbReference type="NCBI Taxonomy" id="1236695"/>
    <lineage>
        <taxon>Bacteria</taxon>
        <taxon>Bacillati</taxon>
        <taxon>Cyanobacteriota</taxon>
        <taxon>Cyanophyceae</taxon>
        <taxon>Oscillatoriophycideae</taxon>
        <taxon>Oscillatoriales</taxon>
        <taxon>Sirenicapillariaceae</taxon>
        <taxon>Limnospira</taxon>
    </lineage>
</organism>
<reference evidence="2 3" key="1">
    <citation type="journal article" date="2019" name="J Genomics">
        <title>The Draft Genome of a Hydrogen-producing Cyanobacterium, Arthrospira platensis NIES-46.</title>
        <authorList>
            <person name="Suzuki S."/>
            <person name="Yamaguchi H."/>
            <person name="Kawachi M."/>
        </authorList>
    </citation>
    <scope>NUCLEOTIDE SEQUENCE [LARGE SCALE GENOMIC DNA]</scope>
    <source>
        <strain evidence="2 3">NIES-46</strain>
    </source>
</reference>
<dbReference type="Proteomes" id="UP000326169">
    <property type="component" value="Unassembled WGS sequence"/>
</dbReference>
<accession>A0A5M3T493</accession>
<name>A0A5M3T493_LIMPL</name>
<dbReference type="PANTHER" id="PTHR43591">
    <property type="entry name" value="METHYLTRANSFERASE"/>
    <property type="match status" value="1"/>
</dbReference>
<dbReference type="PANTHER" id="PTHR43591:SF24">
    <property type="entry name" value="2-METHOXY-6-POLYPRENYL-1,4-BENZOQUINOL METHYLASE, MITOCHONDRIAL"/>
    <property type="match status" value="1"/>
</dbReference>
<comment type="caution">
    <text evidence="2">The sequence shown here is derived from an EMBL/GenBank/DDBJ whole genome shotgun (WGS) entry which is preliminary data.</text>
</comment>
<dbReference type="SUPFAM" id="SSF53335">
    <property type="entry name" value="S-adenosyl-L-methionine-dependent methyltransferases"/>
    <property type="match status" value="1"/>
</dbReference>
<feature type="domain" description="Methyltransferase" evidence="1">
    <location>
        <begin position="43"/>
        <end position="198"/>
    </location>
</feature>
<evidence type="ECO:0000313" key="2">
    <source>
        <dbReference type="EMBL" id="GCE93422.1"/>
    </source>
</evidence>
<gene>
    <name evidence="2" type="ORF">NIES46_14720</name>
</gene>
<dbReference type="RefSeq" id="WP_062945910.1">
    <property type="nucleotide sequence ID" value="NZ_BIMW01000073.1"/>
</dbReference>
<dbReference type="GeneID" id="301682350"/>
<keyword evidence="3" id="KW-1185">Reference proteome</keyword>
<dbReference type="Gene3D" id="3.40.50.150">
    <property type="entry name" value="Vaccinia Virus protein VP39"/>
    <property type="match status" value="1"/>
</dbReference>
<evidence type="ECO:0000259" key="1">
    <source>
        <dbReference type="Pfam" id="PF13847"/>
    </source>
</evidence>
<dbReference type="InterPro" id="IPR029063">
    <property type="entry name" value="SAM-dependent_MTases_sf"/>
</dbReference>
<dbReference type="InterPro" id="IPR025714">
    <property type="entry name" value="Methyltranfer_dom"/>
</dbReference>
<evidence type="ECO:0000313" key="3">
    <source>
        <dbReference type="Proteomes" id="UP000326169"/>
    </source>
</evidence>
<dbReference type="EMBL" id="BIMW01000073">
    <property type="protein sequence ID" value="GCE93422.1"/>
    <property type="molecule type" value="Genomic_DNA"/>
</dbReference>
<proteinExistence type="predicted"/>
<protein>
    <recommendedName>
        <fullName evidence="1">Methyltransferase domain-containing protein</fullName>
    </recommendedName>
</protein>
<dbReference type="Pfam" id="PF13847">
    <property type="entry name" value="Methyltransf_31"/>
    <property type="match status" value="1"/>
</dbReference>
<dbReference type="CDD" id="cd02440">
    <property type="entry name" value="AdoMet_MTases"/>
    <property type="match status" value="1"/>
</dbReference>